<dbReference type="InterPro" id="IPR008979">
    <property type="entry name" value="Galactose-bd-like_sf"/>
</dbReference>
<feature type="region of interest" description="Disordered" evidence="1">
    <location>
        <begin position="1"/>
        <end position="139"/>
    </location>
</feature>
<name>A0ABS2RH63_9ACTN</name>
<sequence>MSDPSKGARPADRQRSDGRHRSDPSTDPGGSDPYGALYRTRVGSAGPTPRPLGQYEPALVPPEEQQEDDTYGWLFRPEPAEKPAEEPTPSGVSGPEASPSSPSAVGEQQPVRPSGQAEPWLDAPHWDPQSQRSAPSLAYPDEVRLHPAGAVEASPAPTSERPRRFLPLVLMVLLVAALFGALVAVVVPPMVNGAGADAAPETGAPPRTGAAPSASSAPSAQSTARSGNGPYLGPVRAVSPSDVTVDCQAAPATDAGGNPVRYVPDQMYDGDPNTAWRCDGEGKGQSVTFSFGDSTKIGGVALVNGYTKVDPTTGEDRYPEYRRVTQVTWTFPDGTSYVQQLVDGNEKLQQLRIPVTKAKKVTLTINEVTDPGSRESTRNAVLISEVGFSTPE</sequence>
<dbReference type="NCBIfam" id="NF047619">
    <property type="entry name" value="NADase_discoid"/>
    <property type="match status" value="1"/>
</dbReference>
<dbReference type="Pfam" id="PF25302">
    <property type="entry name" value="NADase_transloc"/>
    <property type="match status" value="1"/>
</dbReference>
<evidence type="ECO:0000313" key="4">
    <source>
        <dbReference type="EMBL" id="MBM7798336.1"/>
    </source>
</evidence>
<evidence type="ECO:0000259" key="3">
    <source>
        <dbReference type="Pfam" id="PF25302"/>
    </source>
</evidence>
<feature type="domain" description="NAD glycohydrolase translocation F5/8 type C" evidence="3">
    <location>
        <begin position="257"/>
        <end position="388"/>
    </location>
</feature>
<evidence type="ECO:0000256" key="2">
    <source>
        <dbReference type="SAM" id="Phobius"/>
    </source>
</evidence>
<feature type="compositionally biased region" description="Basic and acidic residues" evidence="1">
    <location>
        <begin position="9"/>
        <end position="24"/>
    </location>
</feature>
<keyword evidence="2" id="KW-1133">Transmembrane helix</keyword>
<keyword evidence="5" id="KW-1185">Reference proteome</keyword>
<feature type="region of interest" description="Disordered" evidence="1">
    <location>
        <begin position="198"/>
        <end position="237"/>
    </location>
</feature>
<comment type="caution">
    <text evidence="4">The sequence shown here is derived from an EMBL/GenBank/DDBJ whole genome shotgun (WGS) entry which is preliminary data.</text>
</comment>
<dbReference type="Proteomes" id="UP000704762">
    <property type="component" value="Unassembled WGS sequence"/>
</dbReference>
<dbReference type="Gene3D" id="2.60.120.260">
    <property type="entry name" value="Galactose-binding domain-like"/>
    <property type="match status" value="1"/>
</dbReference>
<keyword evidence="2" id="KW-0472">Membrane</keyword>
<dbReference type="InterPro" id="IPR057561">
    <property type="entry name" value="NADase_transloc"/>
</dbReference>
<protein>
    <recommendedName>
        <fullName evidence="3">NAD glycohydrolase translocation F5/8 type C domain-containing protein</fullName>
    </recommendedName>
</protein>
<evidence type="ECO:0000313" key="5">
    <source>
        <dbReference type="Proteomes" id="UP000704762"/>
    </source>
</evidence>
<organism evidence="4 5">
    <name type="scientific">Microlunatus panaciterrae</name>
    <dbReference type="NCBI Taxonomy" id="400768"/>
    <lineage>
        <taxon>Bacteria</taxon>
        <taxon>Bacillati</taxon>
        <taxon>Actinomycetota</taxon>
        <taxon>Actinomycetes</taxon>
        <taxon>Propionibacteriales</taxon>
        <taxon>Propionibacteriaceae</taxon>
        <taxon>Microlunatus</taxon>
    </lineage>
</organism>
<feature type="compositionally biased region" description="Low complexity" evidence="1">
    <location>
        <begin position="198"/>
        <end position="226"/>
    </location>
</feature>
<feature type="transmembrane region" description="Helical" evidence="2">
    <location>
        <begin position="165"/>
        <end position="187"/>
    </location>
</feature>
<keyword evidence="2" id="KW-0812">Transmembrane</keyword>
<evidence type="ECO:0000256" key="1">
    <source>
        <dbReference type="SAM" id="MobiDB-lite"/>
    </source>
</evidence>
<reference evidence="4 5" key="1">
    <citation type="submission" date="2021-01" db="EMBL/GenBank/DDBJ databases">
        <title>Sequencing the genomes of 1000 actinobacteria strains.</title>
        <authorList>
            <person name="Klenk H.-P."/>
        </authorList>
    </citation>
    <scope>NUCLEOTIDE SEQUENCE [LARGE SCALE GENOMIC DNA]</scope>
    <source>
        <strain evidence="4 5">DSM 18662</strain>
    </source>
</reference>
<gene>
    <name evidence="4" type="ORF">JOE57_001257</name>
</gene>
<dbReference type="EMBL" id="JAFBCF010000001">
    <property type="protein sequence ID" value="MBM7798336.1"/>
    <property type="molecule type" value="Genomic_DNA"/>
</dbReference>
<feature type="compositionally biased region" description="Low complexity" evidence="1">
    <location>
        <begin position="87"/>
        <end position="107"/>
    </location>
</feature>
<dbReference type="SUPFAM" id="SSF49785">
    <property type="entry name" value="Galactose-binding domain-like"/>
    <property type="match status" value="1"/>
</dbReference>
<accession>A0ABS2RH63</accession>
<proteinExistence type="predicted"/>
<dbReference type="RefSeq" id="WP_204916893.1">
    <property type="nucleotide sequence ID" value="NZ_BAAAQP010000011.1"/>
</dbReference>